<dbReference type="PANTHER" id="PTHR33371">
    <property type="entry name" value="INTERMEMBRANE PHOSPHOLIPID TRANSPORT SYSTEM BINDING PROTEIN MLAD-RELATED"/>
    <property type="match status" value="1"/>
</dbReference>
<proteinExistence type="predicted"/>
<comment type="caution">
    <text evidence="3">The sequence shown here is derived from an EMBL/GenBank/DDBJ whole genome shotgun (WGS) entry which is preliminary data.</text>
</comment>
<dbReference type="GO" id="GO:0005576">
    <property type="term" value="C:extracellular region"/>
    <property type="evidence" value="ECO:0007669"/>
    <property type="project" value="TreeGrafter"/>
</dbReference>
<keyword evidence="4" id="KW-1185">Reference proteome</keyword>
<sequence>MRLARRTRVQLTVFAILAVLGIGFASVRYARIPQTLGIGQYTVTVQIASGGGLYPDANVTYRGTTIGKVTALRMTPAGAEATLSLDSSVPVPSDLDAQVHSMSAIGEQYVDLVPRGPGGPRLRNGAVIPRPRTTVPAPVGPILDQLQATLRAAGPDNVRTVVDEGSTALSGTEDDLRRLLDSAHALTATADGAREPTGTLIDGLGPLLDTQTATSAAIRQWAQSLASFTGHLSGSDPQLRGVLAQGAPAADEATRLFAGLRPTVPLLLANLTSVEQVAAVYNPGIEQILVLYPAIMAATQSAGLPNSADPAQNTFFADQLNAPPPCITGFLPPSARRSPTELDTPPTPNDLYCKLPQSDPSTVRGARNLPCPDHPGRRAPTVALCDSPQGYRPEAESNPWNGEPSPASWEQMMGAGR</sequence>
<protein>
    <submittedName>
        <fullName evidence="3">MCE family protein</fullName>
    </submittedName>
</protein>
<dbReference type="EMBL" id="JANRHA010000007">
    <property type="protein sequence ID" value="MDG3015307.1"/>
    <property type="molecule type" value="Genomic_DNA"/>
</dbReference>
<dbReference type="NCBIfam" id="TIGR00996">
    <property type="entry name" value="Mtu_fam_mce"/>
    <property type="match status" value="1"/>
</dbReference>
<dbReference type="InterPro" id="IPR052336">
    <property type="entry name" value="MlaD_Phospholipid_Transporter"/>
</dbReference>
<dbReference type="RefSeq" id="WP_332520011.1">
    <property type="nucleotide sequence ID" value="NZ_JANRHA010000007.1"/>
</dbReference>
<dbReference type="PANTHER" id="PTHR33371:SF16">
    <property type="entry name" value="MCE-FAMILY PROTEIN MCE3F"/>
    <property type="match status" value="1"/>
</dbReference>
<evidence type="ECO:0000256" key="1">
    <source>
        <dbReference type="SAM" id="MobiDB-lite"/>
    </source>
</evidence>
<feature type="region of interest" description="Disordered" evidence="1">
    <location>
        <begin position="386"/>
        <end position="417"/>
    </location>
</feature>
<dbReference type="InterPro" id="IPR003399">
    <property type="entry name" value="Mce/MlaD"/>
</dbReference>
<dbReference type="InterPro" id="IPR005693">
    <property type="entry name" value="Mce"/>
</dbReference>
<feature type="domain" description="Mce/MlaD" evidence="2">
    <location>
        <begin position="40"/>
        <end position="114"/>
    </location>
</feature>
<accession>A0A9X4REJ4</accession>
<dbReference type="AlphaFoldDB" id="A0A9X4REJ4"/>
<reference evidence="3" key="1">
    <citation type="submission" date="2022-08" db="EMBL/GenBank/DDBJ databases">
        <title>Genome analysis of Corynebacteriales strain.</title>
        <authorList>
            <person name="Lee S.D."/>
        </authorList>
    </citation>
    <scope>NUCLEOTIDE SEQUENCE</scope>
    <source>
        <strain evidence="3">D3-21</strain>
    </source>
</reference>
<gene>
    <name evidence="3" type="ORF">NVS88_12185</name>
</gene>
<organism evidence="3 4">
    <name type="scientific">Speluncibacter jeojiensis</name>
    <dbReference type="NCBI Taxonomy" id="2710754"/>
    <lineage>
        <taxon>Bacteria</taxon>
        <taxon>Bacillati</taxon>
        <taxon>Actinomycetota</taxon>
        <taxon>Actinomycetes</taxon>
        <taxon>Mycobacteriales</taxon>
        <taxon>Speluncibacteraceae</taxon>
        <taxon>Speluncibacter</taxon>
    </lineage>
</organism>
<dbReference type="Pfam" id="PF02470">
    <property type="entry name" value="MlaD"/>
    <property type="match status" value="1"/>
</dbReference>
<evidence type="ECO:0000313" key="3">
    <source>
        <dbReference type="EMBL" id="MDG3015307.1"/>
    </source>
</evidence>
<evidence type="ECO:0000259" key="2">
    <source>
        <dbReference type="Pfam" id="PF02470"/>
    </source>
</evidence>
<evidence type="ECO:0000313" key="4">
    <source>
        <dbReference type="Proteomes" id="UP001152755"/>
    </source>
</evidence>
<feature type="region of interest" description="Disordered" evidence="1">
    <location>
        <begin position="331"/>
        <end position="352"/>
    </location>
</feature>
<dbReference type="Proteomes" id="UP001152755">
    <property type="component" value="Unassembled WGS sequence"/>
</dbReference>
<name>A0A9X4REJ4_9ACTN</name>